<gene>
    <name evidence="1" type="ORF">ACFS5N_16410</name>
</gene>
<dbReference type="EMBL" id="JBHUPD010000003">
    <property type="protein sequence ID" value="MFD2874067.1"/>
    <property type="molecule type" value="Genomic_DNA"/>
</dbReference>
<dbReference type="RefSeq" id="WP_377188013.1">
    <property type="nucleotide sequence ID" value="NZ_JBHUPD010000003.1"/>
</dbReference>
<keyword evidence="2" id="KW-1185">Reference proteome</keyword>
<accession>A0ABW5YGW3</accession>
<comment type="caution">
    <text evidence="1">The sequence shown here is derived from an EMBL/GenBank/DDBJ whole genome shotgun (WGS) entry which is preliminary data.</text>
</comment>
<sequence length="74" mass="7911">MITAENLAAIEKEVQGYFPDAKVKNSTGANGINLAFTKQSLNASDVMDLATISTKHMLSLNVKRSGTGLSVHFN</sequence>
<dbReference type="Proteomes" id="UP001597557">
    <property type="component" value="Unassembled WGS sequence"/>
</dbReference>
<evidence type="ECO:0000313" key="1">
    <source>
        <dbReference type="EMBL" id="MFD2874067.1"/>
    </source>
</evidence>
<proteinExistence type="predicted"/>
<name>A0ABW5YGW3_9SPHI</name>
<organism evidence="1 2">
    <name type="scientific">Mucilaginibacter ximonensis</name>
    <dbReference type="NCBI Taxonomy" id="538021"/>
    <lineage>
        <taxon>Bacteria</taxon>
        <taxon>Pseudomonadati</taxon>
        <taxon>Bacteroidota</taxon>
        <taxon>Sphingobacteriia</taxon>
        <taxon>Sphingobacteriales</taxon>
        <taxon>Sphingobacteriaceae</taxon>
        <taxon>Mucilaginibacter</taxon>
    </lineage>
</organism>
<evidence type="ECO:0000313" key="2">
    <source>
        <dbReference type="Proteomes" id="UP001597557"/>
    </source>
</evidence>
<reference evidence="2" key="1">
    <citation type="journal article" date="2019" name="Int. J. Syst. Evol. Microbiol.">
        <title>The Global Catalogue of Microorganisms (GCM) 10K type strain sequencing project: providing services to taxonomists for standard genome sequencing and annotation.</title>
        <authorList>
            <consortium name="The Broad Institute Genomics Platform"/>
            <consortium name="The Broad Institute Genome Sequencing Center for Infectious Disease"/>
            <person name="Wu L."/>
            <person name="Ma J."/>
        </authorList>
    </citation>
    <scope>NUCLEOTIDE SEQUENCE [LARGE SCALE GENOMIC DNA]</scope>
    <source>
        <strain evidence="2">KCTC 22437</strain>
    </source>
</reference>
<protein>
    <submittedName>
        <fullName evidence="1">Uncharacterized protein</fullName>
    </submittedName>
</protein>